<accession>A0A5C6RXQ7</accession>
<dbReference type="Pfam" id="PF07606">
    <property type="entry name" value="DUF1569"/>
    <property type="match status" value="1"/>
</dbReference>
<reference evidence="1 2" key="1">
    <citation type="submission" date="2019-08" db="EMBL/GenBank/DDBJ databases">
        <title>Genome of Vicingus serpentipes NCIMB 15042.</title>
        <authorList>
            <person name="Bowman J.P."/>
        </authorList>
    </citation>
    <scope>NUCLEOTIDE SEQUENCE [LARGE SCALE GENOMIC DNA]</scope>
    <source>
        <strain evidence="1 2">NCIMB 15042</strain>
    </source>
</reference>
<dbReference type="Gene3D" id="1.20.120.450">
    <property type="entry name" value="dinb family like domain"/>
    <property type="match status" value="1"/>
</dbReference>
<evidence type="ECO:0000313" key="2">
    <source>
        <dbReference type="Proteomes" id="UP000321721"/>
    </source>
</evidence>
<name>A0A5C6RXQ7_9FLAO</name>
<keyword evidence="2" id="KW-1185">Reference proteome</keyword>
<dbReference type="InterPro" id="IPR011463">
    <property type="entry name" value="DUF1569"/>
</dbReference>
<dbReference type="InterPro" id="IPR034660">
    <property type="entry name" value="DinB/YfiT-like"/>
</dbReference>
<dbReference type="EMBL" id="VOOS01000001">
    <property type="protein sequence ID" value="TXB67148.1"/>
    <property type="molecule type" value="Genomic_DNA"/>
</dbReference>
<evidence type="ECO:0000313" key="1">
    <source>
        <dbReference type="EMBL" id="TXB67148.1"/>
    </source>
</evidence>
<proteinExistence type="predicted"/>
<dbReference type="OrthoDB" id="2599194at2"/>
<comment type="caution">
    <text evidence="1">The sequence shown here is derived from an EMBL/GenBank/DDBJ whole genome shotgun (WGS) entry which is preliminary data.</text>
</comment>
<dbReference type="Proteomes" id="UP000321721">
    <property type="component" value="Unassembled WGS sequence"/>
</dbReference>
<sequence>MIKNVFDIKDSKDFIERINNLSKDSQPKWGSMSVGQMLAHCNVTYEMVYEDKHPRATGFKKFILKLLIKPLVVSEKPYKNNSRTAPQFLITTEKDFEIEKNRLISYIEKTQKLGGASFEGKDSNSFGELTQLEWNNMFSKHLNHHLNQFGV</sequence>
<organism evidence="1 2">
    <name type="scientific">Vicingus serpentipes</name>
    <dbReference type="NCBI Taxonomy" id="1926625"/>
    <lineage>
        <taxon>Bacteria</taxon>
        <taxon>Pseudomonadati</taxon>
        <taxon>Bacteroidota</taxon>
        <taxon>Flavobacteriia</taxon>
        <taxon>Flavobacteriales</taxon>
        <taxon>Vicingaceae</taxon>
        <taxon>Vicingus</taxon>
    </lineage>
</organism>
<dbReference type="AlphaFoldDB" id="A0A5C6RXQ7"/>
<gene>
    <name evidence="1" type="ORF">FRY74_02890</name>
</gene>
<protein>
    <submittedName>
        <fullName evidence="1">DUF1569 domain-containing protein</fullName>
    </submittedName>
</protein>